<dbReference type="AlphaFoldDB" id="K4I4X0"/>
<proteinExistence type="predicted"/>
<dbReference type="EMBL" id="JX312671">
    <property type="protein sequence ID" value="AFU63360.1"/>
    <property type="molecule type" value="Genomic_DNA"/>
</dbReference>
<keyword evidence="1" id="KW-0614">Plasmid</keyword>
<protein>
    <submittedName>
        <fullName evidence="1">Uncharacterized protein</fullName>
    </submittedName>
</protein>
<sequence>MLVGRYADTRRRDRDDFHRTDLEIWAFVDHDAYKGMNRYWGIARRAIASELRGRATVRLTHPVRNHAADRARNLCLQSGWRKELCRNCAEYEDVSLDSAMADAARDPAHRTRPRLLETWLWEVSRRS</sequence>
<dbReference type="RefSeq" id="WP_015063468.1">
    <property type="nucleotide sequence ID" value="NC_019376.1"/>
</dbReference>
<geneLocation type="plasmid" evidence="1">
    <name>pPDL2</name>
</geneLocation>
<organism evidence="1">
    <name type="scientific">Sphingobium fuliginis ATCC 27551</name>
    <dbReference type="NCBI Taxonomy" id="1208342"/>
    <lineage>
        <taxon>Bacteria</taxon>
        <taxon>Pseudomonadati</taxon>
        <taxon>Pseudomonadota</taxon>
        <taxon>Alphaproteobacteria</taxon>
        <taxon>Sphingomonadales</taxon>
        <taxon>Sphingomonadaceae</taxon>
        <taxon>Sphingobium</taxon>
    </lineage>
</organism>
<gene>
    <name evidence="1" type="ORF">SPF_023</name>
</gene>
<name>K4I4X0_SPHSA</name>
<reference evidence="1" key="1">
    <citation type="journal article" date="2012" name="G3 (Bethesda)">
        <title>Multiple Mechanisms Contribute to Lateral Transfer of an Organophosphate Degradation (opd) Island in Sphingobium fuliginis ATCC 27551.</title>
        <authorList>
            <person name="Paul E.V."/>
            <person name="Longkumer T."/>
            <person name="Chakka D."/>
            <person name="Muthyala V.R."/>
            <person name="Parthasarathy S."/>
            <person name="Madugundu A.K."/>
            <person name="Ghanta S."/>
            <person name="Medipally S.R."/>
            <person name="Panthula S.C."/>
            <person name="Yekkala H."/>
            <person name="Siddavattam D."/>
        </authorList>
    </citation>
    <scope>NUCLEOTIDE SEQUENCE</scope>
    <source>
        <strain evidence="1">ATCC 27551</strain>
        <plasmid evidence="1">pPDL2</plasmid>
    </source>
</reference>
<accession>K4I4X0</accession>
<evidence type="ECO:0000313" key="1">
    <source>
        <dbReference type="EMBL" id="AFU63360.1"/>
    </source>
</evidence>